<dbReference type="InterPro" id="IPR007487">
    <property type="entry name" value="ABC_transpt-TYRBP-like"/>
</dbReference>
<gene>
    <name evidence="1" type="ORF">FXB40_34075</name>
</gene>
<protein>
    <recommendedName>
        <fullName evidence="3">ABC transporter substrate-binding protein</fullName>
    </recommendedName>
</protein>
<dbReference type="RefSeq" id="WP_148776653.1">
    <property type="nucleotide sequence ID" value="NZ_VSSS01000057.1"/>
</dbReference>
<evidence type="ECO:0000313" key="1">
    <source>
        <dbReference type="EMBL" id="TYL89960.1"/>
    </source>
</evidence>
<dbReference type="Proteomes" id="UP000324758">
    <property type="component" value="Unassembled WGS sequence"/>
</dbReference>
<name>A0A5D3KGV6_9BRAD</name>
<accession>A0A5D3KGV6</accession>
<reference evidence="1 2" key="1">
    <citation type="submission" date="2019-08" db="EMBL/GenBank/DDBJ databases">
        <title>Bradyrhizobium hipponensis sp. nov., a rhizobium isolated from a Lupinus angustifolius root nodule in Tunisia.</title>
        <authorList>
            <person name="Off K."/>
            <person name="Rejili M."/>
            <person name="Mars M."/>
            <person name="Brachmann A."/>
            <person name="Marin M."/>
        </authorList>
    </citation>
    <scope>NUCLEOTIDE SEQUENCE [LARGE SCALE GENOMIC DNA]</scope>
    <source>
        <strain evidence="1 2">CTAW71</strain>
    </source>
</reference>
<dbReference type="AlphaFoldDB" id="A0A5D3KGV6"/>
<organism evidence="1 2">
    <name type="scientific">Bradyrhizobium rifense</name>
    <dbReference type="NCBI Taxonomy" id="515499"/>
    <lineage>
        <taxon>Bacteria</taxon>
        <taxon>Pseudomonadati</taxon>
        <taxon>Pseudomonadota</taxon>
        <taxon>Alphaproteobacteria</taxon>
        <taxon>Hyphomicrobiales</taxon>
        <taxon>Nitrobacteraceae</taxon>
        <taxon>Bradyrhizobium</taxon>
    </lineage>
</organism>
<dbReference type="Gene3D" id="3.40.50.2300">
    <property type="match status" value="1"/>
</dbReference>
<comment type="caution">
    <text evidence="1">The sequence shown here is derived from an EMBL/GenBank/DDBJ whole genome shotgun (WGS) entry which is preliminary data.</text>
</comment>
<dbReference type="CDD" id="cd06325">
    <property type="entry name" value="PBP1_ABC_unchar_transporter"/>
    <property type="match status" value="1"/>
</dbReference>
<dbReference type="OrthoDB" id="9776955at2"/>
<keyword evidence="2" id="KW-1185">Reference proteome</keyword>
<evidence type="ECO:0000313" key="2">
    <source>
        <dbReference type="Proteomes" id="UP000324758"/>
    </source>
</evidence>
<sequence>MTAIGLLVNVASGVIIDRQEAESACQRLGIKLVLAEVRAPNDLDTAFQGLAKNGVQAVIVLVDGMLFNERDRVAALAAVTKLPAIYGFRDHVDAGGLLSYGASLADNFHRAAAYVVKILKGAKPADLPVEFATKFEMVINLKTAKALGLTVPPTLLARADEVIE</sequence>
<dbReference type="PANTHER" id="PTHR35271:SF1">
    <property type="entry name" value="ABC TRANSPORTER, SUBSTRATE-BINDING LIPOPROTEIN"/>
    <property type="match status" value="1"/>
</dbReference>
<evidence type="ECO:0008006" key="3">
    <source>
        <dbReference type="Google" id="ProtNLM"/>
    </source>
</evidence>
<dbReference type="Pfam" id="PF04392">
    <property type="entry name" value="ABC_sub_bind"/>
    <property type="match status" value="1"/>
</dbReference>
<dbReference type="PANTHER" id="PTHR35271">
    <property type="entry name" value="ABC TRANSPORTER, SUBSTRATE-BINDING LIPOPROTEIN-RELATED"/>
    <property type="match status" value="1"/>
</dbReference>
<proteinExistence type="predicted"/>
<dbReference type="EMBL" id="VSSS01000057">
    <property type="protein sequence ID" value="TYL89960.1"/>
    <property type="molecule type" value="Genomic_DNA"/>
</dbReference>